<keyword evidence="7" id="KW-0418">Kinase</keyword>
<feature type="region of interest" description="Disordered" evidence="4">
    <location>
        <begin position="547"/>
        <end position="596"/>
    </location>
</feature>
<evidence type="ECO:0000313" key="8">
    <source>
        <dbReference type="Proteomes" id="UP000182444"/>
    </source>
</evidence>
<evidence type="ECO:0000313" key="7">
    <source>
        <dbReference type="EMBL" id="RDW24544.1"/>
    </source>
</evidence>
<evidence type="ECO:0000256" key="2">
    <source>
        <dbReference type="ARBA" id="ARBA00022840"/>
    </source>
</evidence>
<feature type="compositionally biased region" description="Acidic residues" evidence="4">
    <location>
        <begin position="46"/>
        <end position="55"/>
    </location>
</feature>
<feature type="compositionally biased region" description="Polar residues" evidence="4">
    <location>
        <begin position="138"/>
        <end position="155"/>
    </location>
</feature>
<keyword evidence="2 3" id="KW-0067">ATP-binding</keyword>
<evidence type="ECO:0000256" key="1">
    <source>
        <dbReference type="ARBA" id="ARBA00022741"/>
    </source>
</evidence>
<feature type="binding site" evidence="3">
    <location>
        <position position="381"/>
    </location>
    <ligand>
        <name>ATP</name>
        <dbReference type="ChEBI" id="CHEBI:30616"/>
    </ligand>
</feature>
<feature type="compositionally biased region" description="Low complexity" evidence="4">
    <location>
        <begin position="392"/>
        <end position="413"/>
    </location>
</feature>
<proteinExistence type="predicted"/>
<sequence length="711" mass="77173">MEDFLFPGKSGPTTGITRNPDDAMTVAKGFECDSPMQLNSPPAEPQTDDDNDTDMNAETQSPQKPCQYTSRFAKANTFNNLKADEQPQPVDVLGGGAGKGHFSRLSQTLSKSYRDSDYTFRERVPFGESDEYVPGMDFTQQQGDTKSDATTNLSGPASVASPRRSDTGEFRDISTGSSSVDLAASAAASVDWKSLPFSTRKKLRSAIAEMQMSPLNTVSSPMSISHKDDHIANSLFSPQSFGQNSYGGSVGPPPAIPFSKRRSRNNTLLNSTQDSASSAASSPAQNFLAKFSSPSVSRSASVNMGNMTTLGSQPEGVVAGTPSGNAEFSLTADALTGEEIGRYTLGQKIGYGGFSDVYEADCKSLRGGEPNKPKACKVVKKNARLAARTSESDLSSMESADSSAFNSRRNSNSVGSINDTSRSAIVPSEEHLQMLQEVNIWRTLRHPNVLDLEYVYEDNRAIYCFTSKIMGGTLFDLVKNNRQGIDVETARQYAFQLACAMSYLHESMHIVHRDIKLENCLLDPQDDGSYNLLVCDFGMSDYINQDEEHENSRRQNRPIGPSTYSSTLRGGTTTANGTATPVPSTPSSQGGSVKRDNLGSLPYAAPELLSTAEPIYHPSVDIWSYGVVVYALLVGNLPFTHSFVPKLRGLIQNAQWDRELLKSKLGDGNDDWVELLEKCLTVDPEERASIRQVLTSSVFESLAEALVSDTQ</sequence>
<feature type="compositionally biased region" description="Low complexity" evidence="4">
    <location>
        <begin position="570"/>
        <end position="580"/>
    </location>
</feature>
<dbReference type="EMBL" id="KZ859030">
    <property type="protein sequence ID" value="RDW24544.1"/>
    <property type="molecule type" value="Genomic_DNA"/>
</dbReference>
<name>A0A1D8NNQ0_YARLL</name>
<keyword evidence="1 3" id="KW-0547">Nucleotide-binding</keyword>
<dbReference type="Pfam" id="PF00069">
    <property type="entry name" value="Pkinase"/>
    <property type="match status" value="2"/>
</dbReference>
<evidence type="ECO:0000313" key="6">
    <source>
        <dbReference type="EMBL" id="AOW07259.1"/>
    </source>
</evidence>
<reference evidence="7 9" key="2">
    <citation type="submission" date="2018-07" db="EMBL/GenBank/DDBJ databases">
        <title>Draft Genome Assemblies for Five Robust Yarrowia lipolytica Strains Exhibiting High Lipid Production and Pentose Sugar Utilization and Sugar Alcohol Secretion from Undetoxified Lignocellulosic Biomass Hydrolysates.</title>
        <authorList>
            <consortium name="DOE Joint Genome Institute"/>
            <person name="Walker C."/>
            <person name="Ryu S."/>
            <person name="Na H."/>
            <person name="Zane M."/>
            <person name="LaButti K."/>
            <person name="Lipzen A."/>
            <person name="Haridas S."/>
            <person name="Barry K."/>
            <person name="Grigoriev I.V."/>
            <person name="Quarterman J."/>
            <person name="Slininger P."/>
            <person name="Dien B."/>
            <person name="Trinh C.T."/>
        </authorList>
    </citation>
    <scope>NUCLEOTIDE SEQUENCE [LARGE SCALE GENOMIC DNA]</scope>
    <source>
        <strain evidence="7 9">YB392</strain>
    </source>
</reference>
<dbReference type="Gene3D" id="1.10.510.10">
    <property type="entry name" value="Transferase(Phosphotransferase) domain 1"/>
    <property type="match status" value="1"/>
</dbReference>
<dbReference type="SMART" id="SM00220">
    <property type="entry name" value="S_TKc"/>
    <property type="match status" value="1"/>
</dbReference>
<gene>
    <name evidence="7" type="ORF">B0I71DRAFT_134140</name>
    <name evidence="6" type="ORF">YALI1_F21647g</name>
</gene>
<feature type="compositionally biased region" description="Basic and acidic residues" evidence="4">
    <location>
        <begin position="163"/>
        <end position="172"/>
    </location>
</feature>
<feature type="region of interest" description="Disordered" evidence="4">
    <location>
        <begin position="389"/>
        <end position="422"/>
    </location>
</feature>
<dbReference type="InterPro" id="IPR000719">
    <property type="entry name" value="Prot_kinase_dom"/>
</dbReference>
<dbReference type="PANTHER" id="PTHR44167">
    <property type="entry name" value="OVARIAN-SPECIFIC SERINE/THREONINE-PROTEIN KINASE LOK-RELATED"/>
    <property type="match status" value="1"/>
</dbReference>
<feature type="domain" description="Protein kinase" evidence="5">
    <location>
        <begin position="343"/>
        <end position="699"/>
    </location>
</feature>
<dbReference type="RefSeq" id="XP_505486.1">
    <property type="nucleotide sequence ID" value="XM_505486.1"/>
</dbReference>
<protein>
    <submittedName>
        <fullName evidence="7">Kinase-like domain-containing protein</fullName>
    </submittedName>
</protein>
<reference evidence="6 8" key="1">
    <citation type="journal article" date="2016" name="PLoS ONE">
        <title>Sequence Assembly of Yarrowia lipolytica Strain W29/CLIB89 Shows Transposable Element Diversity.</title>
        <authorList>
            <person name="Magnan C."/>
            <person name="Yu J."/>
            <person name="Chang I."/>
            <person name="Jahn E."/>
            <person name="Kanomata Y."/>
            <person name="Wu J."/>
            <person name="Zeller M."/>
            <person name="Oakes M."/>
            <person name="Baldi P."/>
            <person name="Sandmeyer S."/>
        </authorList>
    </citation>
    <scope>NUCLEOTIDE SEQUENCE [LARGE SCALE GENOMIC DNA]</scope>
    <source>
        <strain evidence="6">CLIB89</strain>
        <strain evidence="8">CLIB89(W29)</strain>
    </source>
</reference>
<dbReference type="InterPro" id="IPR017441">
    <property type="entry name" value="Protein_kinase_ATP_BS"/>
</dbReference>
<dbReference type="PROSITE" id="PS00107">
    <property type="entry name" value="PROTEIN_KINASE_ATP"/>
    <property type="match status" value="1"/>
</dbReference>
<dbReference type="AlphaFoldDB" id="A0A1D8NNQ0"/>
<dbReference type="PANTHER" id="PTHR44167:SF24">
    <property type="entry name" value="SERINE_THREONINE-PROTEIN KINASE CHK2"/>
    <property type="match status" value="1"/>
</dbReference>
<evidence type="ECO:0000259" key="5">
    <source>
        <dbReference type="PROSITE" id="PS50011"/>
    </source>
</evidence>
<organism evidence="6 8">
    <name type="scientific">Yarrowia lipolytica</name>
    <name type="common">Candida lipolytica</name>
    <dbReference type="NCBI Taxonomy" id="4952"/>
    <lineage>
        <taxon>Eukaryota</taxon>
        <taxon>Fungi</taxon>
        <taxon>Dikarya</taxon>
        <taxon>Ascomycota</taxon>
        <taxon>Saccharomycotina</taxon>
        <taxon>Dipodascomycetes</taxon>
        <taxon>Dipodascales</taxon>
        <taxon>Dipodascales incertae sedis</taxon>
        <taxon>Yarrowia</taxon>
    </lineage>
</organism>
<dbReference type="GO" id="GO:0004674">
    <property type="term" value="F:protein serine/threonine kinase activity"/>
    <property type="evidence" value="ECO:0007669"/>
    <property type="project" value="TreeGrafter"/>
</dbReference>
<dbReference type="GO" id="GO:0005524">
    <property type="term" value="F:ATP binding"/>
    <property type="evidence" value="ECO:0007669"/>
    <property type="project" value="UniProtKB-UniRule"/>
</dbReference>
<dbReference type="FunFam" id="1.10.510.10:FF:000985">
    <property type="entry name" value="Serine/threonine-protein kinase MARK2"/>
    <property type="match status" value="1"/>
</dbReference>
<dbReference type="eggNOG" id="KOG0586">
    <property type="taxonomic scope" value="Eukaryota"/>
</dbReference>
<dbReference type="SUPFAM" id="SSF56112">
    <property type="entry name" value="Protein kinase-like (PK-like)"/>
    <property type="match status" value="1"/>
</dbReference>
<dbReference type="Gene3D" id="3.30.200.20">
    <property type="entry name" value="Phosphorylase Kinase, domain 1"/>
    <property type="match status" value="1"/>
</dbReference>
<dbReference type="InterPro" id="IPR008271">
    <property type="entry name" value="Ser/Thr_kinase_AS"/>
</dbReference>
<dbReference type="InterPro" id="IPR011009">
    <property type="entry name" value="Kinase-like_dom_sf"/>
</dbReference>
<feature type="compositionally biased region" description="Polar residues" evidence="4">
    <location>
        <begin position="581"/>
        <end position="591"/>
    </location>
</feature>
<accession>A0A1D8NNQ0</accession>
<dbReference type="EMBL" id="CP017558">
    <property type="protein sequence ID" value="AOW07259.1"/>
    <property type="molecule type" value="Genomic_DNA"/>
</dbReference>
<feature type="region of interest" description="Disordered" evidence="4">
    <location>
        <begin position="129"/>
        <end position="176"/>
    </location>
</feature>
<dbReference type="Proteomes" id="UP000256601">
    <property type="component" value="Unassembled WGS sequence"/>
</dbReference>
<evidence type="ECO:0000313" key="9">
    <source>
        <dbReference type="Proteomes" id="UP000256601"/>
    </source>
</evidence>
<keyword evidence="7" id="KW-0808">Transferase</keyword>
<dbReference type="GeneID" id="2908588"/>
<dbReference type="Proteomes" id="UP000182444">
    <property type="component" value="Chromosome 1F"/>
</dbReference>
<dbReference type="GO" id="GO:0044773">
    <property type="term" value="P:mitotic DNA damage checkpoint signaling"/>
    <property type="evidence" value="ECO:0007669"/>
    <property type="project" value="TreeGrafter"/>
</dbReference>
<dbReference type="KEGG" id="yli:2908588"/>
<feature type="compositionally biased region" description="Polar residues" evidence="4">
    <location>
        <begin position="56"/>
        <end position="68"/>
    </location>
</feature>
<evidence type="ECO:0000256" key="3">
    <source>
        <dbReference type="PROSITE-ProRule" id="PRU10141"/>
    </source>
</evidence>
<feature type="region of interest" description="Disordered" evidence="4">
    <location>
        <begin position="1"/>
        <end position="68"/>
    </location>
</feature>
<dbReference type="VEuPathDB" id="FungiDB:YALI1_F21647g"/>
<dbReference type="OrthoDB" id="4062651at2759"/>
<evidence type="ECO:0000256" key="4">
    <source>
        <dbReference type="SAM" id="MobiDB-lite"/>
    </source>
</evidence>
<dbReference type="PROSITE" id="PS50011">
    <property type="entry name" value="PROTEIN_KINASE_DOM"/>
    <property type="match status" value="1"/>
</dbReference>
<dbReference type="PROSITE" id="PS00108">
    <property type="entry name" value="PROTEIN_KINASE_ST"/>
    <property type="match status" value="1"/>
</dbReference>
<dbReference type="VEuPathDB" id="FungiDB:YALI0_F16159g"/>
<dbReference type="GO" id="GO:0005634">
    <property type="term" value="C:nucleus"/>
    <property type="evidence" value="ECO:0007669"/>
    <property type="project" value="TreeGrafter"/>
</dbReference>